<dbReference type="PROSITE" id="PS50111">
    <property type="entry name" value="CHEMOTAXIS_TRANSDUC_2"/>
    <property type="match status" value="1"/>
</dbReference>
<evidence type="ECO:0000256" key="10">
    <source>
        <dbReference type="SAM" id="MobiDB-lite"/>
    </source>
</evidence>
<keyword evidence="6 11" id="KW-0472">Membrane</keyword>
<feature type="region of interest" description="Disordered" evidence="10">
    <location>
        <begin position="638"/>
        <end position="699"/>
    </location>
</feature>
<keyword evidence="8" id="KW-0807">Transducer</keyword>
<evidence type="ECO:0000259" key="12">
    <source>
        <dbReference type="PROSITE" id="PS50111"/>
    </source>
</evidence>
<gene>
    <name evidence="14" type="ORF">BHU72_02190</name>
</gene>
<feature type="domain" description="HAMP" evidence="13">
    <location>
        <begin position="332"/>
        <end position="384"/>
    </location>
</feature>
<dbReference type="PANTHER" id="PTHR43531:SF14">
    <property type="entry name" value="METHYL-ACCEPTING CHEMOTAXIS PROTEIN I-RELATED"/>
    <property type="match status" value="1"/>
</dbReference>
<reference evidence="14 15" key="1">
    <citation type="submission" date="2016-09" db="EMBL/GenBank/DDBJ databases">
        <title>Desulfuribacillus arsenicus sp. nov., an obligately anaerobic, dissimilatory arsenic- and antimonate-reducing bacterium isolated from anoxic sediments.</title>
        <authorList>
            <person name="Abin C.A."/>
            <person name="Hollibaugh J.T."/>
        </authorList>
    </citation>
    <scope>NUCLEOTIDE SEQUENCE [LARGE SCALE GENOMIC DNA]</scope>
    <source>
        <strain evidence="14 15">MLFW-2</strain>
    </source>
</reference>
<dbReference type="CDD" id="cd11386">
    <property type="entry name" value="MCP_signal"/>
    <property type="match status" value="1"/>
</dbReference>
<accession>A0A1E5L673</accession>
<dbReference type="RefSeq" id="WP_069701714.1">
    <property type="nucleotide sequence ID" value="NZ_MJAT01000012.1"/>
</dbReference>
<keyword evidence="2" id="KW-1003">Cell membrane</keyword>
<evidence type="ECO:0000256" key="8">
    <source>
        <dbReference type="PROSITE-ProRule" id="PRU00284"/>
    </source>
</evidence>
<proteinExistence type="inferred from homology"/>
<comment type="caution">
    <text evidence="14">The sequence shown here is derived from an EMBL/GenBank/DDBJ whole genome shotgun (WGS) entry which is preliminary data.</text>
</comment>
<comment type="similarity">
    <text evidence="7">Belongs to the methyl-accepting chemotaxis (MCP) protein family.</text>
</comment>
<evidence type="ECO:0000256" key="7">
    <source>
        <dbReference type="ARBA" id="ARBA00029447"/>
    </source>
</evidence>
<dbReference type="PANTHER" id="PTHR43531">
    <property type="entry name" value="PROTEIN ICFG"/>
    <property type="match status" value="1"/>
</dbReference>
<dbReference type="SMART" id="SM00304">
    <property type="entry name" value="HAMP"/>
    <property type="match status" value="1"/>
</dbReference>
<dbReference type="GO" id="GO:0007165">
    <property type="term" value="P:signal transduction"/>
    <property type="evidence" value="ECO:0007669"/>
    <property type="project" value="UniProtKB-KW"/>
</dbReference>
<dbReference type="InterPro" id="IPR004089">
    <property type="entry name" value="MCPsignal_dom"/>
</dbReference>
<dbReference type="Pfam" id="PF00672">
    <property type="entry name" value="HAMP"/>
    <property type="match status" value="1"/>
</dbReference>
<keyword evidence="4 11" id="KW-0812">Transmembrane</keyword>
<dbReference type="Pfam" id="PF00015">
    <property type="entry name" value="MCPsignal"/>
    <property type="match status" value="1"/>
</dbReference>
<feature type="coiled-coil region" evidence="9">
    <location>
        <begin position="579"/>
        <end position="616"/>
    </location>
</feature>
<evidence type="ECO:0000256" key="6">
    <source>
        <dbReference type="ARBA" id="ARBA00023136"/>
    </source>
</evidence>
<organism evidence="14 15">
    <name type="scientific">Desulfuribacillus stibiiarsenatis</name>
    <dbReference type="NCBI Taxonomy" id="1390249"/>
    <lineage>
        <taxon>Bacteria</taxon>
        <taxon>Bacillati</taxon>
        <taxon>Bacillota</taxon>
        <taxon>Desulfuribacillia</taxon>
        <taxon>Desulfuribacillales</taxon>
        <taxon>Desulfuribacillaceae</taxon>
        <taxon>Desulfuribacillus</taxon>
    </lineage>
</organism>
<protein>
    <recommendedName>
        <fullName evidence="16">Chemotaxis protein</fullName>
    </recommendedName>
</protein>
<dbReference type="Gene3D" id="3.30.450.20">
    <property type="entry name" value="PAS domain"/>
    <property type="match status" value="1"/>
</dbReference>
<keyword evidence="15" id="KW-1185">Reference proteome</keyword>
<dbReference type="GO" id="GO:0005886">
    <property type="term" value="C:plasma membrane"/>
    <property type="evidence" value="ECO:0007669"/>
    <property type="project" value="UniProtKB-SubCell"/>
</dbReference>
<dbReference type="InterPro" id="IPR033479">
    <property type="entry name" value="dCache_1"/>
</dbReference>
<evidence type="ECO:0000256" key="1">
    <source>
        <dbReference type="ARBA" id="ARBA00004651"/>
    </source>
</evidence>
<feature type="domain" description="Methyl-accepting transducer" evidence="12">
    <location>
        <begin position="389"/>
        <end position="618"/>
    </location>
</feature>
<evidence type="ECO:0000256" key="2">
    <source>
        <dbReference type="ARBA" id="ARBA00022475"/>
    </source>
</evidence>
<keyword evidence="5 11" id="KW-1133">Transmembrane helix</keyword>
<dbReference type="GO" id="GO:0006935">
    <property type="term" value="P:chemotaxis"/>
    <property type="evidence" value="ECO:0007669"/>
    <property type="project" value="TreeGrafter"/>
</dbReference>
<evidence type="ECO:0000256" key="5">
    <source>
        <dbReference type="ARBA" id="ARBA00022989"/>
    </source>
</evidence>
<dbReference type="OrthoDB" id="9760371at2"/>
<dbReference type="Gene3D" id="1.10.287.950">
    <property type="entry name" value="Methyl-accepting chemotaxis protein"/>
    <property type="match status" value="1"/>
</dbReference>
<keyword evidence="9" id="KW-0175">Coiled coil</keyword>
<dbReference type="SMART" id="SM00283">
    <property type="entry name" value="MA"/>
    <property type="match status" value="1"/>
</dbReference>
<dbReference type="InterPro" id="IPR029151">
    <property type="entry name" value="Sensor-like_sf"/>
</dbReference>
<dbReference type="STRING" id="1390249.BHU72_02190"/>
<keyword evidence="3" id="KW-0488">Methylation</keyword>
<feature type="transmembrane region" description="Helical" evidence="11">
    <location>
        <begin position="311"/>
        <end position="331"/>
    </location>
</feature>
<dbReference type="SUPFAM" id="SSF103190">
    <property type="entry name" value="Sensory domain-like"/>
    <property type="match status" value="1"/>
</dbReference>
<dbReference type="PROSITE" id="PS50885">
    <property type="entry name" value="HAMP"/>
    <property type="match status" value="1"/>
</dbReference>
<dbReference type="GO" id="GO:0004888">
    <property type="term" value="F:transmembrane signaling receptor activity"/>
    <property type="evidence" value="ECO:0007669"/>
    <property type="project" value="TreeGrafter"/>
</dbReference>
<evidence type="ECO:0000313" key="14">
    <source>
        <dbReference type="EMBL" id="OEH85630.1"/>
    </source>
</evidence>
<dbReference type="Proteomes" id="UP000095255">
    <property type="component" value="Unassembled WGS sequence"/>
</dbReference>
<feature type="compositionally biased region" description="Basic and acidic residues" evidence="10">
    <location>
        <begin position="641"/>
        <end position="674"/>
    </location>
</feature>
<dbReference type="SUPFAM" id="SSF58104">
    <property type="entry name" value="Methyl-accepting chemotaxis protein (MCP) signaling domain"/>
    <property type="match status" value="1"/>
</dbReference>
<dbReference type="EMBL" id="MJAT01000012">
    <property type="protein sequence ID" value="OEH85630.1"/>
    <property type="molecule type" value="Genomic_DNA"/>
</dbReference>
<feature type="compositionally biased region" description="Polar residues" evidence="10">
    <location>
        <begin position="682"/>
        <end position="693"/>
    </location>
</feature>
<evidence type="ECO:0000313" key="15">
    <source>
        <dbReference type="Proteomes" id="UP000095255"/>
    </source>
</evidence>
<sequence length="711" mass="77720">MNFRSIKFKLILIFLIIGIVPALAISISSYLEAQSNIQKEVINKTQMYLELVKHDIDATFAMKKSSAENLTISSQVFQGFDALRQDNWNVGSARWLPYEAQIAPLFEKAVKDNGLASIFIVRPDGLVVYSTDSKLLGLNLSQRGYIQNALKGETGWSDLFYSDAVKQNILALGTPIQQNGTTGDIIAVLNIVVDGNGLDNMLHGNLQSLGETADAYLIDTEGLLLTNTKFGDYQTDAALKQTMQTDAVTLLSPQIKSGNLNFVEYLEYLDYVGEPTIGSFGVIKLGDTPVGMVAEIYQYEAYAGVATMRNFMFVVMAISIILIVIAGFMFSSTFIKPIKHMQEVLARLGNNDLTVRAQVDSKDEIGQMADDLNNTIESLNDTILKVRETVETVSHGAGEIAAGNQDLSQRTEEQASALEEISATVEEITSSLETSASNSVEADNISQTTLGIVYEGEKVVGHLKESMNDITKGSQEIAEIISTVNDIAFQTNLLALNAAVEAARAGEQGRGFAVVAAEVRNLAGRSAEAAKEIEKLIKNSIVKVDKGNEQMQDAQEVLHRIVENTKRTTDVVGEISSSLKEQTVAVADIRKAIEELNQVTQQNASLVEEIASSSENMSSEAIGLAEIVNIFDVEVSGSKNQDMKSKKSSEKESPKKQEVKKSTRKKDFSQKEAVRQVAATGKSKTARQQTQASKIDEDDLFDFNESDFEKF</sequence>
<dbReference type="Pfam" id="PF02743">
    <property type="entry name" value="dCache_1"/>
    <property type="match status" value="1"/>
</dbReference>
<evidence type="ECO:0000259" key="13">
    <source>
        <dbReference type="PROSITE" id="PS50885"/>
    </source>
</evidence>
<dbReference type="CDD" id="cd06225">
    <property type="entry name" value="HAMP"/>
    <property type="match status" value="1"/>
</dbReference>
<evidence type="ECO:0000256" key="4">
    <source>
        <dbReference type="ARBA" id="ARBA00022692"/>
    </source>
</evidence>
<dbReference type="InterPro" id="IPR051310">
    <property type="entry name" value="MCP_chemotaxis"/>
</dbReference>
<evidence type="ECO:0000256" key="3">
    <source>
        <dbReference type="ARBA" id="ARBA00022481"/>
    </source>
</evidence>
<dbReference type="FunFam" id="1.10.287.950:FF:000001">
    <property type="entry name" value="Methyl-accepting chemotaxis sensory transducer"/>
    <property type="match status" value="1"/>
</dbReference>
<name>A0A1E5L673_9FIRM</name>
<dbReference type="InterPro" id="IPR003660">
    <property type="entry name" value="HAMP_dom"/>
</dbReference>
<feature type="coiled-coil region" evidence="9">
    <location>
        <begin position="362"/>
        <end position="389"/>
    </location>
</feature>
<evidence type="ECO:0008006" key="16">
    <source>
        <dbReference type="Google" id="ProtNLM"/>
    </source>
</evidence>
<evidence type="ECO:0000256" key="9">
    <source>
        <dbReference type="SAM" id="Coils"/>
    </source>
</evidence>
<evidence type="ECO:0000256" key="11">
    <source>
        <dbReference type="SAM" id="Phobius"/>
    </source>
</evidence>
<comment type="subcellular location">
    <subcellularLocation>
        <location evidence="1">Cell membrane</location>
        <topology evidence="1">Multi-pass membrane protein</topology>
    </subcellularLocation>
</comment>
<dbReference type="AlphaFoldDB" id="A0A1E5L673"/>